<gene>
    <name evidence="1" type="ORF">Tci_058561</name>
</gene>
<sequence>MEVTDTFVFLTLGVRYQANPKESHLVAVKIIFRYLKGTPNLGLWYPKGSGFDLKAYSDSNYTGCNLDRKSTSGGCQILGGKLVCRSAKKQTSVAMSSAEAEYVAATGCCAQILWIKCQLADYDVLYDKVPILCDNTSVIAISNNPVLHSRTKHINIRYHFIIDHILKGDVELYFVPTDLQLGDIFTKPLSEPSFTRLVAELGMLNIENRVILSKKQVAETQHVEVTVATANANKSLDAFELEEEQGNQTLTADTKKNASAERLSLPDHLDHICEEVRSLHLKLRTMESYIIHQVSNGIQSTSPALVSTALKEQLLGLLLDTLKSLLKSAMIVADTAKWEKNKKAKDPNLAATQREPQLAEPLFEKHLLKPKEQQKSIQEFTDQLFKTTFLRFSPTPPRELTHLRDSSKGKAYAIIEEPQNELSLRAKFQWVINQSNRLGLPPPPELATFGLSAEEKKRKRTELIKEVFVTKNVSVDGMDKNLITPPRIMPIQGLVINEPESGIFFMNGNTDIEIRLSVEEPLRAGLRGEERPTECKALAGSEMTL</sequence>
<evidence type="ECO:0000313" key="1">
    <source>
        <dbReference type="EMBL" id="GEU86583.1"/>
    </source>
</evidence>
<organism evidence="1">
    <name type="scientific">Tanacetum cinerariifolium</name>
    <name type="common">Dalmatian daisy</name>
    <name type="synonym">Chrysanthemum cinerariifolium</name>
    <dbReference type="NCBI Taxonomy" id="118510"/>
    <lineage>
        <taxon>Eukaryota</taxon>
        <taxon>Viridiplantae</taxon>
        <taxon>Streptophyta</taxon>
        <taxon>Embryophyta</taxon>
        <taxon>Tracheophyta</taxon>
        <taxon>Spermatophyta</taxon>
        <taxon>Magnoliopsida</taxon>
        <taxon>eudicotyledons</taxon>
        <taxon>Gunneridae</taxon>
        <taxon>Pentapetalae</taxon>
        <taxon>asterids</taxon>
        <taxon>campanulids</taxon>
        <taxon>Asterales</taxon>
        <taxon>Asteraceae</taxon>
        <taxon>Asteroideae</taxon>
        <taxon>Anthemideae</taxon>
        <taxon>Anthemidinae</taxon>
        <taxon>Tanacetum</taxon>
    </lineage>
</organism>
<proteinExistence type="predicted"/>
<protein>
    <submittedName>
        <fullName evidence="1">Retrovirus-related Pol polyprotein from transposon TNT 1-94</fullName>
    </submittedName>
</protein>
<dbReference type="PANTHER" id="PTHR11439:SF495">
    <property type="entry name" value="REVERSE TRANSCRIPTASE, RNA-DEPENDENT DNA POLYMERASE-RELATED"/>
    <property type="match status" value="1"/>
</dbReference>
<comment type="caution">
    <text evidence="1">The sequence shown here is derived from an EMBL/GenBank/DDBJ whole genome shotgun (WGS) entry which is preliminary data.</text>
</comment>
<name>A0A6L2NK56_TANCI</name>
<dbReference type="EMBL" id="BKCJ010009357">
    <property type="protein sequence ID" value="GEU86583.1"/>
    <property type="molecule type" value="Genomic_DNA"/>
</dbReference>
<reference evidence="1" key="1">
    <citation type="journal article" date="2019" name="Sci. Rep.">
        <title>Draft genome of Tanacetum cinerariifolium, the natural source of mosquito coil.</title>
        <authorList>
            <person name="Yamashiro T."/>
            <person name="Shiraishi A."/>
            <person name="Satake H."/>
            <person name="Nakayama K."/>
        </authorList>
    </citation>
    <scope>NUCLEOTIDE SEQUENCE</scope>
</reference>
<dbReference type="PANTHER" id="PTHR11439">
    <property type="entry name" value="GAG-POL-RELATED RETROTRANSPOSON"/>
    <property type="match status" value="1"/>
</dbReference>
<dbReference type="AlphaFoldDB" id="A0A6L2NK56"/>
<accession>A0A6L2NK56</accession>
<dbReference type="CDD" id="cd09272">
    <property type="entry name" value="RNase_HI_RT_Ty1"/>
    <property type="match status" value="1"/>
</dbReference>